<organism evidence="1 2">
    <name type="scientific">Schistosoma margrebowiei</name>
    <dbReference type="NCBI Taxonomy" id="48269"/>
    <lineage>
        <taxon>Eukaryota</taxon>
        <taxon>Metazoa</taxon>
        <taxon>Spiralia</taxon>
        <taxon>Lophotrochozoa</taxon>
        <taxon>Platyhelminthes</taxon>
        <taxon>Trematoda</taxon>
        <taxon>Digenea</taxon>
        <taxon>Strigeidida</taxon>
        <taxon>Schistosomatoidea</taxon>
        <taxon>Schistosomatidae</taxon>
        <taxon>Schistosoma</taxon>
    </lineage>
</organism>
<evidence type="ECO:0000313" key="2">
    <source>
        <dbReference type="Proteomes" id="UP000277204"/>
    </source>
</evidence>
<keyword evidence="2" id="KW-1185">Reference proteome</keyword>
<dbReference type="Proteomes" id="UP000277204">
    <property type="component" value="Unassembled WGS sequence"/>
</dbReference>
<proteinExistence type="predicted"/>
<sequence length="121" mass="13836">MPHKKVIEDGYSVKEAAFSCGCELSGRCNVKTKTERLLNNKITREIADFVEESIELNLLLTILQIQERIKNVFSINLFLVFIRRIIYKLQITLKKGLASGFNELFTSLIINSVNELTTNDL</sequence>
<protein>
    <submittedName>
        <fullName evidence="1">Uncharacterized protein</fullName>
    </submittedName>
</protein>
<accession>A0A183MC32</accession>
<reference evidence="1 2" key="1">
    <citation type="submission" date="2018-11" db="EMBL/GenBank/DDBJ databases">
        <authorList>
            <consortium name="Pathogen Informatics"/>
        </authorList>
    </citation>
    <scope>NUCLEOTIDE SEQUENCE [LARGE SCALE GENOMIC DNA]</scope>
    <source>
        <strain evidence="1 2">Zambia</strain>
    </source>
</reference>
<gene>
    <name evidence="1" type="ORF">SMRZ_LOCUS13607</name>
</gene>
<dbReference type="AlphaFoldDB" id="A0A183MC32"/>
<evidence type="ECO:0000313" key="1">
    <source>
        <dbReference type="EMBL" id="VDP07291.1"/>
    </source>
</evidence>
<name>A0A183MC32_9TREM</name>
<dbReference type="EMBL" id="UZAI01010547">
    <property type="protein sequence ID" value="VDP07291.1"/>
    <property type="molecule type" value="Genomic_DNA"/>
</dbReference>